<dbReference type="AlphaFoldDB" id="A0A1U7CKL7"/>
<dbReference type="Pfam" id="PF06271">
    <property type="entry name" value="RDD"/>
    <property type="match status" value="1"/>
</dbReference>
<dbReference type="InterPro" id="IPR010432">
    <property type="entry name" value="RDD"/>
</dbReference>
<reference evidence="8" key="1">
    <citation type="submission" date="2016-12" db="EMBL/GenBank/DDBJ databases">
        <title>Comparative genomics of four Isosphaeraceae planctomycetes: a common pool of plasmids and glycoside hydrolase genes.</title>
        <authorList>
            <person name="Ivanova A."/>
        </authorList>
    </citation>
    <scope>NUCLEOTIDE SEQUENCE [LARGE SCALE GENOMIC DNA]</scope>
    <source>
        <strain evidence="8">PX4</strain>
    </source>
</reference>
<dbReference type="STRING" id="1387353.BSF38_00908"/>
<sequence length="317" mass="35681">MSQVVAQGVEGVEMDPYDIGWYVESADEETYGPVSRDTLGRWLEEKAITPNTLVNHCTQPEARPIADQAALKDRLPIEQQTKPVVGDRLEEAWPRKTRDRLALAEGSLPCARHKKPATLVCVRCLAPYCGKCRMKPFKKQFFLCRRCQASVFNRRFGALMLDSLLLVYAPMILTVVVLSFLGVEPTSVQLAMNIISLAALPLLFFRDSLFGGAGPGKRIMGLRVVQTADGHMPLTHIQGVVRWLSQFIPFFNLYDAAVPYRDPLLRRIGDRWAKTRVLDAPRKLEEAREKVARLLLKKGVQPLREVGLTMEELARIA</sequence>
<dbReference type="RefSeq" id="WP_076343656.1">
    <property type="nucleotide sequence ID" value="NZ_CP019082.1"/>
</dbReference>
<name>A0A1U7CKL7_9BACT</name>
<evidence type="ECO:0000256" key="5">
    <source>
        <dbReference type="SAM" id="Phobius"/>
    </source>
</evidence>
<evidence type="ECO:0000256" key="1">
    <source>
        <dbReference type="ARBA" id="ARBA00004141"/>
    </source>
</evidence>
<evidence type="ECO:0000256" key="4">
    <source>
        <dbReference type="ARBA" id="ARBA00023136"/>
    </source>
</evidence>
<feature type="transmembrane region" description="Helical" evidence="5">
    <location>
        <begin position="156"/>
        <end position="181"/>
    </location>
</feature>
<evidence type="ECO:0000259" key="6">
    <source>
        <dbReference type="Pfam" id="PF06271"/>
    </source>
</evidence>
<keyword evidence="4 5" id="KW-0472">Membrane</keyword>
<organism evidence="7 8">
    <name type="scientific">Paludisphaera borealis</name>
    <dbReference type="NCBI Taxonomy" id="1387353"/>
    <lineage>
        <taxon>Bacteria</taxon>
        <taxon>Pseudomonadati</taxon>
        <taxon>Planctomycetota</taxon>
        <taxon>Planctomycetia</taxon>
        <taxon>Isosphaerales</taxon>
        <taxon>Isosphaeraceae</taxon>
        <taxon>Paludisphaera</taxon>
    </lineage>
</organism>
<protein>
    <recommendedName>
        <fullName evidence="6">RDD domain-containing protein</fullName>
    </recommendedName>
</protein>
<evidence type="ECO:0000256" key="3">
    <source>
        <dbReference type="ARBA" id="ARBA00022989"/>
    </source>
</evidence>
<evidence type="ECO:0000256" key="2">
    <source>
        <dbReference type="ARBA" id="ARBA00022692"/>
    </source>
</evidence>
<keyword evidence="3 5" id="KW-1133">Transmembrane helix</keyword>
<proteinExistence type="predicted"/>
<comment type="subcellular location">
    <subcellularLocation>
        <location evidence="1">Membrane</location>
        <topology evidence="1">Multi-pass membrane protein</topology>
    </subcellularLocation>
</comment>
<dbReference type="Proteomes" id="UP000186309">
    <property type="component" value="Chromosome"/>
</dbReference>
<dbReference type="OrthoDB" id="200257at2"/>
<dbReference type="GO" id="GO:0016020">
    <property type="term" value="C:membrane"/>
    <property type="evidence" value="ECO:0007669"/>
    <property type="project" value="UniProtKB-SubCell"/>
</dbReference>
<dbReference type="KEGG" id="pbor:BSF38_00908"/>
<dbReference type="EMBL" id="CP019082">
    <property type="protein sequence ID" value="APW59484.1"/>
    <property type="molecule type" value="Genomic_DNA"/>
</dbReference>
<feature type="domain" description="RDD" evidence="6">
    <location>
        <begin position="152"/>
        <end position="273"/>
    </location>
</feature>
<evidence type="ECO:0000313" key="8">
    <source>
        <dbReference type="Proteomes" id="UP000186309"/>
    </source>
</evidence>
<accession>A0A1U7CKL7</accession>
<evidence type="ECO:0000313" key="7">
    <source>
        <dbReference type="EMBL" id="APW59484.1"/>
    </source>
</evidence>
<feature type="transmembrane region" description="Helical" evidence="5">
    <location>
        <begin position="187"/>
        <end position="205"/>
    </location>
</feature>
<keyword evidence="8" id="KW-1185">Reference proteome</keyword>
<keyword evidence="2 5" id="KW-0812">Transmembrane</keyword>
<gene>
    <name evidence="7" type="ORF">BSF38_00908</name>
</gene>